<dbReference type="EMBL" id="QWGB01000004">
    <property type="protein sequence ID" value="RIJ26043.1"/>
    <property type="molecule type" value="Genomic_DNA"/>
</dbReference>
<dbReference type="InterPro" id="IPR002347">
    <property type="entry name" value="SDR_fam"/>
</dbReference>
<dbReference type="InterPro" id="IPR057326">
    <property type="entry name" value="KR_dom"/>
</dbReference>
<dbReference type="SUPFAM" id="SSF51735">
    <property type="entry name" value="NAD(P)-binding Rossmann-fold domains"/>
    <property type="match status" value="1"/>
</dbReference>
<keyword evidence="4" id="KW-1185">Reference proteome</keyword>
<evidence type="ECO:0000313" key="3">
    <source>
        <dbReference type="EMBL" id="RIJ26043.1"/>
    </source>
</evidence>
<dbReference type="FunFam" id="3.40.50.720:FF:000084">
    <property type="entry name" value="Short-chain dehydrogenase reductase"/>
    <property type="match status" value="1"/>
</dbReference>
<dbReference type="Gene3D" id="3.40.50.720">
    <property type="entry name" value="NAD(P)-binding Rossmann-like Domain"/>
    <property type="match status" value="1"/>
</dbReference>
<dbReference type="SMART" id="SM00822">
    <property type="entry name" value="PKS_KR"/>
    <property type="match status" value="1"/>
</dbReference>
<dbReference type="InterPro" id="IPR036291">
    <property type="entry name" value="NAD(P)-bd_dom_sf"/>
</dbReference>
<accession>A0A399R558</accession>
<dbReference type="PANTHER" id="PTHR43943">
    <property type="entry name" value="DEHYDROGENASE/REDUCTASE (SDR FAMILY) MEMBER 4"/>
    <property type="match status" value="1"/>
</dbReference>
<protein>
    <submittedName>
        <fullName evidence="3">SDR family oxidoreductase</fullName>
    </submittedName>
</protein>
<proteinExistence type="inferred from homology"/>
<evidence type="ECO:0000259" key="2">
    <source>
        <dbReference type="SMART" id="SM00822"/>
    </source>
</evidence>
<dbReference type="Proteomes" id="UP000265431">
    <property type="component" value="Unassembled WGS sequence"/>
</dbReference>
<dbReference type="Pfam" id="PF13561">
    <property type="entry name" value="adh_short_C2"/>
    <property type="match status" value="1"/>
</dbReference>
<evidence type="ECO:0000256" key="1">
    <source>
        <dbReference type="ARBA" id="ARBA00006484"/>
    </source>
</evidence>
<name>A0A399R558_9PROT</name>
<gene>
    <name evidence="3" type="ORF">D1224_02710</name>
</gene>
<feature type="domain" description="Ketoreductase" evidence="2">
    <location>
        <begin position="7"/>
        <end position="186"/>
    </location>
</feature>
<organism evidence="3 4">
    <name type="scientific">Henriciella barbarensis</name>
    <dbReference type="NCBI Taxonomy" id="86342"/>
    <lineage>
        <taxon>Bacteria</taxon>
        <taxon>Pseudomonadati</taxon>
        <taxon>Pseudomonadota</taxon>
        <taxon>Alphaproteobacteria</taxon>
        <taxon>Hyphomonadales</taxon>
        <taxon>Hyphomonadaceae</taxon>
        <taxon>Henriciella</taxon>
    </lineage>
</organism>
<comment type="similarity">
    <text evidence="1">Belongs to the short-chain dehydrogenases/reductases (SDR) family.</text>
</comment>
<comment type="caution">
    <text evidence="3">The sequence shown here is derived from an EMBL/GenBank/DDBJ whole genome shotgun (WGS) entry which is preliminary data.</text>
</comment>
<evidence type="ECO:0000313" key="4">
    <source>
        <dbReference type="Proteomes" id="UP000265431"/>
    </source>
</evidence>
<reference evidence="3 4" key="1">
    <citation type="submission" date="2018-08" db="EMBL/GenBank/DDBJ databases">
        <title>Henriciella mobilis sp. nov., isolated from seawater.</title>
        <authorList>
            <person name="Cheng H."/>
            <person name="Wu Y.-H."/>
            <person name="Xu X.-W."/>
            <person name="Guo L.-L."/>
        </authorList>
    </citation>
    <scope>NUCLEOTIDE SEQUENCE [LARGE SCALE GENOMIC DNA]</scope>
    <source>
        <strain evidence="3 4">CCUG66934</strain>
    </source>
</reference>
<dbReference type="InterPro" id="IPR020904">
    <property type="entry name" value="Sc_DH/Rdtase_CS"/>
</dbReference>
<sequence>MSRFEGKRILVTGGTSGIGLATALRIVEEGGEVAVTGRSQDHLDEAGKKLPSGSLVLRNDASSAEEAKQLAEAVGEKMGKLDGLYLNAGYGAFKEIGQHDTDFFDQMMNTNVRGPLLHMDLLKDNISDGGAVLLTSSVAAYLGQAPGAVYGASKASMAVFARSFSSALAPRQIRVNSIAPGPIETNFFDTAVDDEEQKKEMTEQIRSQVPLGRFGKAEEVAAVACFLLSDDASYVTGSEYVVDGGMTKR</sequence>
<dbReference type="OrthoDB" id="9803333at2"/>
<dbReference type="PANTHER" id="PTHR43943:SF2">
    <property type="entry name" value="DEHYDROGENASE_REDUCTASE 4"/>
    <property type="match status" value="1"/>
</dbReference>
<dbReference type="PROSITE" id="PS00061">
    <property type="entry name" value="ADH_SHORT"/>
    <property type="match status" value="1"/>
</dbReference>
<dbReference type="AlphaFoldDB" id="A0A399R558"/>
<dbReference type="RefSeq" id="WP_119378392.1">
    <property type="nucleotide sequence ID" value="NZ_QWGB01000004.1"/>
</dbReference>
<dbReference type="CDD" id="cd05233">
    <property type="entry name" value="SDR_c"/>
    <property type="match status" value="1"/>
</dbReference>
<dbReference type="PRINTS" id="PR00081">
    <property type="entry name" value="GDHRDH"/>
</dbReference>